<dbReference type="EMBL" id="CP003493">
    <property type="protein sequence ID" value="AFV89254.1"/>
    <property type="molecule type" value="Genomic_DNA"/>
</dbReference>
<organism evidence="2 3">
    <name type="scientific">Acidipropionibacterium acidipropionici (strain ATCC 4875 / DSM 20272 / JCM 6432 / NBRC 12425 / NCIMB 8070 / 4)</name>
    <name type="common">Propionibacterium acidipropionici</name>
    <dbReference type="NCBI Taxonomy" id="1171373"/>
    <lineage>
        <taxon>Bacteria</taxon>
        <taxon>Bacillati</taxon>
        <taxon>Actinomycetota</taxon>
        <taxon>Actinomycetes</taxon>
        <taxon>Propionibacteriales</taxon>
        <taxon>Propionibacteriaceae</taxon>
        <taxon>Acidipropionibacterium</taxon>
    </lineage>
</organism>
<dbReference type="Proteomes" id="UP000000214">
    <property type="component" value="Chromosome"/>
</dbReference>
<protein>
    <submittedName>
        <fullName evidence="2">Uncharacterized protein</fullName>
    </submittedName>
</protein>
<proteinExistence type="predicted"/>
<accession>K7RMT0</accession>
<dbReference type="KEGG" id="pbo:PACID_14370"/>
<reference evidence="2 3" key="1">
    <citation type="journal article" date="2012" name="BMC Genomics">
        <title>The genome sequence of Propionibacterium acidipropionici provides insights into its biotechnological and industrial potential.</title>
        <authorList>
            <person name="Parizzi L.P."/>
            <person name="Grassi M.C."/>
            <person name="Llerena L.A."/>
            <person name="Carazzolle M.F."/>
            <person name="Queiroz V.L."/>
            <person name="Lunardi I."/>
            <person name="Zeidler A.F."/>
            <person name="Teixeira P.J."/>
            <person name="Mieczkowski P."/>
            <person name="Rincones J."/>
            <person name="Pereira G.A."/>
        </authorList>
    </citation>
    <scope>NUCLEOTIDE SEQUENCE [LARGE SCALE GENOMIC DNA]</scope>
    <source>
        <strain evidence="3">ATCC 4875 / DSM 20272 / JCM 6432 / NBRC 12425 / NCIMB 8070</strain>
    </source>
</reference>
<name>K7RMT0_ACIA4</name>
<feature type="region of interest" description="Disordered" evidence="1">
    <location>
        <begin position="1"/>
        <end position="51"/>
    </location>
</feature>
<evidence type="ECO:0000313" key="2">
    <source>
        <dbReference type="EMBL" id="AFV89254.1"/>
    </source>
</evidence>
<feature type="compositionally biased region" description="Polar residues" evidence="1">
    <location>
        <begin position="1"/>
        <end position="12"/>
    </location>
</feature>
<dbReference type="HOGENOM" id="CLU_3102398_0_0_11"/>
<dbReference type="AlphaFoldDB" id="K7RMT0"/>
<evidence type="ECO:0000256" key="1">
    <source>
        <dbReference type="SAM" id="MobiDB-lite"/>
    </source>
</evidence>
<evidence type="ECO:0000313" key="3">
    <source>
        <dbReference type="Proteomes" id="UP000000214"/>
    </source>
</evidence>
<gene>
    <name evidence="2" type="ordered locus">PACID_14370</name>
</gene>
<sequence>MRHVEQSNTASPSRGGFDSSDRIVRPRSRRAAGRGGRSAGPMAGSTPCPCC</sequence>
<dbReference type="STRING" id="1171373.PACID_14370"/>